<evidence type="ECO:0000256" key="1">
    <source>
        <dbReference type="SAM" id="Phobius"/>
    </source>
</evidence>
<evidence type="ECO:0000313" key="3">
    <source>
        <dbReference type="Proteomes" id="UP001436297"/>
    </source>
</evidence>
<evidence type="ECO:0000313" key="2">
    <source>
        <dbReference type="EMBL" id="XAF71217.1"/>
    </source>
</evidence>
<dbReference type="EMBL" id="CP128355">
    <property type="protein sequence ID" value="XAF71217.1"/>
    <property type="molecule type" value="Genomic_DNA"/>
</dbReference>
<sequence length="68" mass="7644">MIITMLLGAVTAICIAYNIFETEEKYGVVTYKKIILSVTYVIAAVIVGSFIDNIHFIFQGFHETLNNK</sequence>
<keyword evidence="1" id="KW-0812">Transmembrane</keyword>
<protein>
    <submittedName>
        <fullName evidence="2">Uncharacterized protein</fullName>
    </submittedName>
</protein>
<feature type="transmembrane region" description="Helical" evidence="1">
    <location>
        <begin position="34"/>
        <end position="58"/>
    </location>
</feature>
<dbReference type="RefSeq" id="WP_251521333.1">
    <property type="nucleotide sequence ID" value="NZ_CP128355.1"/>
</dbReference>
<accession>A0ABZ3EFT1</accession>
<name>A0ABZ3EFT1_9STAP</name>
<gene>
    <name evidence="2" type="ORF">QQM35_03640</name>
</gene>
<keyword evidence="3" id="KW-1185">Reference proteome</keyword>
<reference evidence="2 3" key="1">
    <citation type="journal article" date="2024" name="Pathogens">
        <title>Staphylococcus hsinchuensis sp. nov., Isolated from Soymilk.</title>
        <authorList>
            <person name="Wang Y.T."/>
            <person name="Lin Y.C."/>
            <person name="Hsieh Y.H."/>
            <person name="Lin Y.T."/>
            <person name="Hamada M."/>
            <person name="Chen C.C."/>
            <person name="Liou J.S."/>
            <person name="Lee A.Y."/>
            <person name="Zhang W.L."/>
            <person name="Chen Y.T."/>
            <person name="Huang C.H."/>
        </authorList>
    </citation>
    <scope>NUCLEOTIDE SEQUENCE [LARGE SCALE GENOMIC DNA]</scope>
    <source>
        <strain evidence="2 3">H164</strain>
    </source>
</reference>
<proteinExistence type="predicted"/>
<keyword evidence="1" id="KW-0472">Membrane</keyword>
<dbReference type="Proteomes" id="UP001436297">
    <property type="component" value="Chromosome"/>
</dbReference>
<keyword evidence="1" id="KW-1133">Transmembrane helix</keyword>
<organism evidence="2 3">
    <name type="scientific">Staphylococcus hsinchuensis</name>
    <dbReference type="NCBI Taxonomy" id="3051183"/>
    <lineage>
        <taxon>Bacteria</taxon>
        <taxon>Bacillati</taxon>
        <taxon>Bacillota</taxon>
        <taxon>Bacilli</taxon>
        <taxon>Bacillales</taxon>
        <taxon>Staphylococcaceae</taxon>
        <taxon>Staphylococcus</taxon>
    </lineage>
</organism>